<evidence type="ECO:0000313" key="3">
    <source>
        <dbReference type="Proteomes" id="UP000617340"/>
    </source>
</evidence>
<dbReference type="InterPro" id="IPR011029">
    <property type="entry name" value="DEATH-like_dom_sf"/>
</dbReference>
<evidence type="ECO:0000259" key="1">
    <source>
        <dbReference type="PROSITE" id="PS50017"/>
    </source>
</evidence>
<feature type="domain" description="Death" evidence="1">
    <location>
        <begin position="32"/>
        <end position="110"/>
    </location>
</feature>
<dbReference type="Pfam" id="PF14786">
    <property type="entry name" value="Death_2"/>
    <property type="match status" value="1"/>
</dbReference>
<reference evidence="2" key="1">
    <citation type="journal article" date="2020" name="G3 (Bethesda)">
        <title>High-Quality Assemblies for Three Invasive Social Wasps from the &lt;i&gt;Vespula&lt;/i&gt; Genus.</title>
        <authorList>
            <person name="Harrop T.W.R."/>
            <person name="Guhlin J."/>
            <person name="McLaughlin G.M."/>
            <person name="Permina E."/>
            <person name="Stockwell P."/>
            <person name="Gilligan J."/>
            <person name="Le Lec M.F."/>
            <person name="Gruber M.A.M."/>
            <person name="Quinn O."/>
            <person name="Lovegrove M."/>
            <person name="Duncan E.J."/>
            <person name="Remnant E.J."/>
            <person name="Van Eeckhoven J."/>
            <person name="Graham B."/>
            <person name="Knapp R.A."/>
            <person name="Langford K.W."/>
            <person name="Kronenberg Z."/>
            <person name="Press M.O."/>
            <person name="Eacker S.M."/>
            <person name="Wilson-Rankin E.E."/>
            <person name="Purcell J."/>
            <person name="Lester P.J."/>
            <person name="Dearden P.K."/>
        </authorList>
    </citation>
    <scope>NUCLEOTIDE SEQUENCE</scope>
    <source>
        <strain evidence="2">Linc-1</strain>
    </source>
</reference>
<dbReference type="SUPFAM" id="SSF47986">
    <property type="entry name" value="DEATH domain"/>
    <property type="match status" value="1"/>
</dbReference>
<sequence>MANSIITSNTELRKLHPAHKYALAEILNVSDSWKKLMAIIPRDDTNMPRFNSEHVSIIDQVSQKHRENAAKIFLEEWGTMGRSRPRLQNLLDLLTKAELFRAADYVANEILKGFITTNLYQVNNYYKIEFIINIKIMLAVDLPKRPEYGPAAIIDISDETLARLMDDRTKLDNDEDDKPSPTLESSYRVNVGEIIYFSDAIDLMDPCSMKSNIQNSEEINANKKDINLSAQNILVPSVNYKHLEVSSQELPLFLKNFEQSRNMNDSIKSEEIPVFLNESISILDKSEINSNNNWTNITNVNNGTNSTNCNSSFKNTENKNDNKNYQFQSEVTSSLLPEFVNNRTETNILNETNNIHIKNQNIINSEDLPLTVLEFNR</sequence>
<accession>A0A834JEA3</accession>
<dbReference type="GO" id="GO:0007165">
    <property type="term" value="P:signal transduction"/>
    <property type="evidence" value="ECO:0007669"/>
    <property type="project" value="InterPro"/>
</dbReference>
<comment type="caution">
    <text evidence="2">The sequence shown here is derived from an EMBL/GenBank/DDBJ whole genome shotgun (WGS) entry which is preliminary data.</text>
</comment>
<proteinExistence type="predicted"/>
<dbReference type="InterPro" id="IPR029397">
    <property type="entry name" value="Tube_Death"/>
</dbReference>
<dbReference type="AlphaFoldDB" id="A0A834JEA3"/>
<keyword evidence="3" id="KW-1185">Reference proteome</keyword>
<name>A0A834JEA3_VESGE</name>
<gene>
    <name evidence="2" type="ORF">HZH68_013972</name>
</gene>
<dbReference type="PROSITE" id="PS50017">
    <property type="entry name" value="DEATH_DOMAIN"/>
    <property type="match status" value="1"/>
</dbReference>
<protein>
    <recommendedName>
        <fullName evidence="1">Death domain-containing protein</fullName>
    </recommendedName>
</protein>
<dbReference type="Proteomes" id="UP000617340">
    <property type="component" value="Unassembled WGS sequence"/>
</dbReference>
<dbReference type="InterPro" id="IPR000488">
    <property type="entry name" value="Death_dom"/>
</dbReference>
<dbReference type="Gene3D" id="1.10.533.10">
    <property type="entry name" value="Death Domain, Fas"/>
    <property type="match status" value="1"/>
</dbReference>
<evidence type="ECO:0000313" key="2">
    <source>
        <dbReference type="EMBL" id="KAF7385542.1"/>
    </source>
</evidence>
<dbReference type="EMBL" id="JACSDZ010000016">
    <property type="protein sequence ID" value="KAF7385542.1"/>
    <property type="molecule type" value="Genomic_DNA"/>
</dbReference>
<organism evidence="2 3">
    <name type="scientific">Vespula germanica</name>
    <name type="common">German yellow jacket</name>
    <name type="synonym">Paravespula germanica</name>
    <dbReference type="NCBI Taxonomy" id="30212"/>
    <lineage>
        <taxon>Eukaryota</taxon>
        <taxon>Metazoa</taxon>
        <taxon>Ecdysozoa</taxon>
        <taxon>Arthropoda</taxon>
        <taxon>Hexapoda</taxon>
        <taxon>Insecta</taxon>
        <taxon>Pterygota</taxon>
        <taxon>Neoptera</taxon>
        <taxon>Endopterygota</taxon>
        <taxon>Hymenoptera</taxon>
        <taxon>Apocrita</taxon>
        <taxon>Aculeata</taxon>
        <taxon>Vespoidea</taxon>
        <taxon>Vespidae</taxon>
        <taxon>Vespinae</taxon>
        <taxon>Vespula</taxon>
    </lineage>
</organism>